<organism evidence="5 6">
    <name type="scientific">Pseudaeromonas paramecii</name>
    <dbReference type="NCBI Taxonomy" id="2138166"/>
    <lineage>
        <taxon>Bacteria</taxon>
        <taxon>Pseudomonadati</taxon>
        <taxon>Pseudomonadota</taxon>
        <taxon>Gammaproteobacteria</taxon>
        <taxon>Aeromonadales</taxon>
        <taxon>Aeromonadaceae</taxon>
        <taxon>Pseudaeromonas</taxon>
    </lineage>
</organism>
<dbReference type="Gene3D" id="3.30.450.80">
    <property type="entry name" value="Transcription factor LuxR-like, autoinducer-binding domain"/>
    <property type="match status" value="1"/>
</dbReference>
<dbReference type="PANTHER" id="PTHR44688">
    <property type="entry name" value="DNA-BINDING TRANSCRIPTIONAL ACTIVATOR DEVR_DOSR"/>
    <property type="match status" value="1"/>
</dbReference>
<dbReference type="RefSeq" id="WP_345013776.1">
    <property type="nucleotide sequence ID" value="NZ_BAABFC010000018.1"/>
</dbReference>
<dbReference type="InterPro" id="IPR036388">
    <property type="entry name" value="WH-like_DNA-bd_sf"/>
</dbReference>
<keyword evidence="2" id="KW-0238">DNA-binding</keyword>
<dbReference type="SMART" id="SM00421">
    <property type="entry name" value="HTH_LUXR"/>
    <property type="match status" value="1"/>
</dbReference>
<feature type="domain" description="HTH luxR-type" evidence="4">
    <location>
        <begin position="168"/>
        <end position="233"/>
    </location>
</feature>
<dbReference type="PROSITE" id="PS50043">
    <property type="entry name" value="HTH_LUXR_2"/>
    <property type="match status" value="1"/>
</dbReference>
<dbReference type="SUPFAM" id="SSF46894">
    <property type="entry name" value="C-terminal effector domain of the bipartite response regulators"/>
    <property type="match status" value="1"/>
</dbReference>
<dbReference type="InterPro" id="IPR005143">
    <property type="entry name" value="TF_LuxR_autoind-bd_dom"/>
</dbReference>
<dbReference type="Pfam" id="PF03472">
    <property type="entry name" value="Autoind_bind"/>
    <property type="match status" value="1"/>
</dbReference>
<evidence type="ECO:0000256" key="1">
    <source>
        <dbReference type="ARBA" id="ARBA00023015"/>
    </source>
</evidence>
<dbReference type="PANTHER" id="PTHR44688:SF16">
    <property type="entry name" value="DNA-BINDING TRANSCRIPTIONAL ACTIVATOR DEVR_DOSR"/>
    <property type="match status" value="1"/>
</dbReference>
<dbReference type="Proteomes" id="UP001501321">
    <property type="component" value="Unassembled WGS sequence"/>
</dbReference>
<name>A0ABP8QEY7_9GAMM</name>
<accession>A0ABP8QEY7</accession>
<dbReference type="PRINTS" id="PR00038">
    <property type="entry name" value="HTHLUXR"/>
</dbReference>
<dbReference type="InterPro" id="IPR000792">
    <property type="entry name" value="Tscrpt_reg_LuxR_C"/>
</dbReference>
<dbReference type="PROSITE" id="PS00622">
    <property type="entry name" value="HTH_LUXR_1"/>
    <property type="match status" value="1"/>
</dbReference>
<gene>
    <name evidence="5" type="ORF">GCM10023095_25790</name>
</gene>
<dbReference type="EMBL" id="BAABFC010000018">
    <property type="protein sequence ID" value="GAA4501906.1"/>
    <property type="molecule type" value="Genomic_DNA"/>
</dbReference>
<dbReference type="CDD" id="cd06170">
    <property type="entry name" value="LuxR_C_like"/>
    <property type="match status" value="1"/>
</dbReference>
<protein>
    <submittedName>
        <fullName evidence="5">LuxR family transcriptional regulator</fullName>
    </submittedName>
</protein>
<sequence>MEKKRFNQLLNRIDDCGKAEQLNQIILEVTREYGYQYYQFCLLIPMGLLQCQIYLLSHSPDGWIKNYWENKYMQEDPLVHLAMRQSRPFQWRDLELTDKQLPAQSVAIMAARRERGMCDGVTFPLHGPNGSHGILSLSGGQDSELELADLPLLGILSSTIFCKANQLLNQKASNLSERERECLFWVSEGKTSWEVAKILGITERTVNFHLNSAIRKTGCRNRYQTIAHSISAGHLMPAMDRLTLATFMEI</sequence>
<keyword evidence="1" id="KW-0805">Transcription regulation</keyword>
<dbReference type="Pfam" id="PF00196">
    <property type="entry name" value="GerE"/>
    <property type="match status" value="1"/>
</dbReference>
<evidence type="ECO:0000313" key="5">
    <source>
        <dbReference type="EMBL" id="GAA4501906.1"/>
    </source>
</evidence>
<keyword evidence="6" id="KW-1185">Reference proteome</keyword>
<proteinExistence type="predicted"/>
<dbReference type="Gene3D" id="1.10.10.10">
    <property type="entry name" value="Winged helix-like DNA-binding domain superfamily/Winged helix DNA-binding domain"/>
    <property type="match status" value="1"/>
</dbReference>
<evidence type="ECO:0000256" key="3">
    <source>
        <dbReference type="ARBA" id="ARBA00023163"/>
    </source>
</evidence>
<evidence type="ECO:0000313" key="6">
    <source>
        <dbReference type="Proteomes" id="UP001501321"/>
    </source>
</evidence>
<dbReference type="InterPro" id="IPR016032">
    <property type="entry name" value="Sig_transdc_resp-reg_C-effctor"/>
</dbReference>
<reference evidence="6" key="1">
    <citation type="journal article" date="2019" name="Int. J. Syst. Evol. Microbiol.">
        <title>The Global Catalogue of Microorganisms (GCM) 10K type strain sequencing project: providing services to taxonomists for standard genome sequencing and annotation.</title>
        <authorList>
            <consortium name="The Broad Institute Genomics Platform"/>
            <consortium name="The Broad Institute Genome Sequencing Center for Infectious Disease"/>
            <person name="Wu L."/>
            <person name="Ma J."/>
        </authorList>
    </citation>
    <scope>NUCLEOTIDE SEQUENCE [LARGE SCALE GENOMIC DNA]</scope>
    <source>
        <strain evidence="6">JCM 32226</strain>
    </source>
</reference>
<comment type="caution">
    <text evidence="5">The sequence shown here is derived from an EMBL/GenBank/DDBJ whole genome shotgun (WGS) entry which is preliminary data.</text>
</comment>
<evidence type="ECO:0000259" key="4">
    <source>
        <dbReference type="PROSITE" id="PS50043"/>
    </source>
</evidence>
<evidence type="ECO:0000256" key="2">
    <source>
        <dbReference type="ARBA" id="ARBA00023125"/>
    </source>
</evidence>
<keyword evidence="3" id="KW-0804">Transcription</keyword>
<dbReference type="SUPFAM" id="SSF75516">
    <property type="entry name" value="Pheromone-binding domain of LuxR-like quorum-sensing transcription factors"/>
    <property type="match status" value="1"/>
</dbReference>
<dbReference type="InterPro" id="IPR036693">
    <property type="entry name" value="TF_LuxR_autoind-bd_dom_sf"/>
</dbReference>